<feature type="region of interest" description="Disordered" evidence="3">
    <location>
        <begin position="349"/>
        <end position="376"/>
    </location>
</feature>
<dbReference type="VEuPathDB" id="FungiDB:BTJ68_11923"/>
<dbReference type="Proteomes" id="UP000194280">
    <property type="component" value="Unassembled WGS sequence"/>
</dbReference>
<dbReference type="InterPro" id="IPR000719">
    <property type="entry name" value="Prot_kinase_dom"/>
</dbReference>
<evidence type="ECO:0000313" key="6">
    <source>
        <dbReference type="Proteomes" id="UP000194280"/>
    </source>
</evidence>
<feature type="region of interest" description="Disordered" evidence="3">
    <location>
        <begin position="313"/>
        <end position="336"/>
    </location>
</feature>
<feature type="domain" description="Protein kinase" evidence="4">
    <location>
        <begin position="405"/>
        <end position="701"/>
    </location>
</feature>
<feature type="compositionally biased region" description="Basic and acidic residues" evidence="3">
    <location>
        <begin position="278"/>
        <end position="290"/>
    </location>
</feature>
<dbReference type="GO" id="GO:0005737">
    <property type="term" value="C:cytoplasm"/>
    <property type="evidence" value="ECO:0007669"/>
    <property type="project" value="TreeGrafter"/>
</dbReference>
<dbReference type="Pfam" id="PF00069">
    <property type="entry name" value="Pkinase"/>
    <property type="match status" value="1"/>
</dbReference>
<evidence type="ECO:0000256" key="1">
    <source>
        <dbReference type="ARBA" id="ARBA00022741"/>
    </source>
</evidence>
<feature type="region of interest" description="Disordered" evidence="3">
    <location>
        <begin position="1"/>
        <end position="108"/>
    </location>
</feature>
<name>A0A1Z5SW43_HORWE</name>
<dbReference type="GO" id="GO:0004674">
    <property type="term" value="F:protein serine/threonine kinase activity"/>
    <property type="evidence" value="ECO:0007669"/>
    <property type="project" value="TreeGrafter"/>
</dbReference>
<evidence type="ECO:0000313" key="5">
    <source>
        <dbReference type="EMBL" id="OTA24967.1"/>
    </source>
</evidence>
<feature type="compositionally biased region" description="Polar residues" evidence="3">
    <location>
        <begin position="71"/>
        <end position="83"/>
    </location>
</feature>
<feature type="region of interest" description="Disordered" evidence="3">
    <location>
        <begin position="928"/>
        <end position="955"/>
    </location>
</feature>
<feature type="region of interest" description="Disordered" evidence="3">
    <location>
        <begin position="203"/>
        <end position="297"/>
    </location>
</feature>
<dbReference type="GO" id="GO:0035556">
    <property type="term" value="P:intracellular signal transduction"/>
    <property type="evidence" value="ECO:0007669"/>
    <property type="project" value="TreeGrafter"/>
</dbReference>
<evidence type="ECO:0000256" key="3">
    <source>
        <dbReference type="SAM" id="MobiDB-lite"/>
    </source>
</evidence>
<dbReference type="InterPro" id="IPR011009">
    <property type="entry name" value="Kinase-like_dom_sf"/>
</dbReference>
<evidence type="ECO:0000256" key="2">
    <source>
        <dbReference type="ARBA" id="ARBA00022840"/>
    </source>
</evidence>
<sequence>MTNHAATGDERRGKEEQTANTRRDEGSELPARQDSKVDGQHGGTSARLQDASIIPQHPSTDEQVQARDAVTRNQDAFSRNAGQRPSAIDTAADPRQQPHQRADRSSRHVTPITAGLHIYTDVEGSLSTAAPAKLKDTPTIFETPVSTDSAHHPSLTSPVPIATMGGSGLRTTLSTASMASSYSAGSTLPSPYLAAMTDLTPLPSPLAGSDSPGPWRRAQLETPRRSRQSSLTAMDDATPTGNRTSSIPASPTSPPQRKKPYGSLVQEVTISNAAARDGNADYRTSSEPKGHGRNRSISDFVPEALNNIRPQRHVTFGPGNTHNLESQAQNQSMQREANLAERRGLVGTHAPVVDAGKGVPTPPASSSSLDEAEESQALETPYLEDGSEAEYLEIHCGIHNKRRRFRQLRQLGQGTFSKVMLATREKGLPAHPTPEIEDHLDPAKLVAVKIVEHGPAGGADEERIENGLKREVEMLKSVSHPSLIDLKACEYQPSRALLVLTYCPGGDLFELASQKRDILTSPMVQRMFAELVSAVKYLHENWIVHRDIKLENVLVNYSTDTLRLGLDADPRRFPHPLVTLTDLGLSRRVPQPPESPLLTTRCGSEDYAAPEILLGQPYDGRSTDAWALGVLLYALMEGRLPFDTPPGKPERSRNTHRIARCDWIWCRFGDDDGEWDSARAGEEAWEGGRKCVEGLLKKPFLADSQSETGDRMKIDGIEGLRVSIRVGGSDLQEYDDASATDNSGYLPKAIYKDIESAYENQYGKFTRRSFQFADLTTNDGASKGFDVWSMKSLGEIQLEFRWCRTGKTIPAEQANIHVRHAEQNAIPEKCLNRRAISSQAVLGAGKPCTGSPSIQATNPYGPVPFATYIFQNRSHRDLQIEGIIPRSPSPQPGIPLEERDPATLSIEEARELVRILRERHGGRMQVKNEVRPEVKHESAKRTRSQMAAVEEDDDDLTVLSEGRSSKRMRGATDDVVDCIDLTGT</sequence>
<dbReference type="InterPro" id="IPR057678">
    <property type="entry name" value="DUF7918"/>
</dbReference>
<dbReference type="GO" id="GO:0005524">
    <property type="term" value="F:ATP binding"/>
    <property type="evidence" value="ECO:0007669"/>
    <property type="project" value="UniProtKB-KW"/>
</dbReference>
<dbReference type="PANTHER" id="PTHR24346">
    <property type="entry name" value="MAP/MICROTUBULE AFFINITY-REGULATING KINASE"/>
    <property type="match status" value="1"/>
</dbReference>
<feature type="compositionally biased region" description="Basic and acidic residues" evidence="3">
    <location>
        <begin position="928"/>
        <end position="940"/>
    </location>
</feature>
<dbReference type="PANTHER" id="PTHR24346:SF75">
    <property type="entry name" value="AURORA KINASE"/>
    <property type="match status" value="1"/>
</dbReference>
<evidence type="ECO:0000259" key="4">
    <source>
        <dbReference type="PROSITE" id="PS50011"/>
    </source>
</evidence>
<dbReference type="OrthoDB" id="410920at2759"/>
<dbReference type="Pfam" id="PF25534">
    <property type="entry name" value="DUF7918"/>
    <property type="match status" value="1"/>
</dbReference>
<keyword evidence="6" id="KW-1185">Reference proteome</keyword>
<dbReference type="EMBL" id="MUNK01000221">
    <property type="protein sequence ID" value="OTA24967.1"/>
    <property type="molecule type" value="Genomic_DNA"/>
</dbReference>
<dbReference type="PROSITE" id="PS00108">
    <property type="entry name" value="PROTEIN_KINASE_ST"/>
    <property type="match status" value="1"/>
</dbReference>
<feature type="compositionally biased region" description="Basic and acidic residues" evidence="3">
    <location>
        <begin position="7"/>
        <end position="39"/>
    </location>
</feature>
<dbReference type="STRING" id="1157616.A0A1Z5SW43"/>
<dbReference type="SUPFAM" id="SSF56112">
    <property type="entry name" value="Protein kinase-like (PK-like)"/>
    <property type="match status" value="1"/>
</dbReference>
<dbReference type="Gene3D" id="1.10.510.10">
    <property type="entry name" value="Transferase(Phosphotransferase) domain 1"/>
    <property type="match status" value="1"/>
</dbReference>
<organism evidence="5 6">
    <name type="scientific">Hortaea werneckii EXF-2000</name>
    <dbReference type="NCBI Taxonomy" id="1157616"/>
    <lineage>
        <taxon>Eukaryota</taxon>
        <taxon>Fungi</taxon>
        <taxon>Dikarya</taxon>
        <taxon>Ascomycota</taxon>
        <taxon>Pezizomycotina</taxon>
        <taxon>Dothideomycetes</taxon>
        <taxon>Dothideomycetidae</taxon>
        <taxon>Mycosphaerellales</taxon>
        <taxon>Teratosphaeriaceae</taxon>
        <taxon>Hortaea</taxon>
    </lineage>
</organism>
<dbReference type="InParanoid" id="A0A1Z5SW43"/>
<dbReference type="InterPro" id="IPR008271">
    <property type="entry name" value="Ser/Thr_kinase_AS"/>
</dbReference>
<dbReference type="AlphaFoldDB" id="A0A1Z5SW43"/>
<accession>A0A1Z5SW43</accession>
<proteinExistence type="predicted"/>
<dbReference type="SMART" id="SM00220">
    <property type="entry name" value="S_TKc"/>
    <property type="match status" value="1"/>
</dbReference>
<protein>
    <recommendedName>
        <fullName evidence="4">Protein kinase domain-containing protein</fullName>
    </recommendedName>
</protein>
<keyword evidence="1" id="KW-0547">Nucleotide-binding</keyword>
<comment type="caution">
    <text evidence="5">The sequence shown here is derived from an EMBL/GenBank/DDBJ whole genome shotgun (WGS) entry which is preliminary data.</text>
</comment>
<reference evidence="5 6" key="1">
    <citation type="submission" date="2017-01" db="EMBL/GenBank/DDBJ databases">
        <title>The recent genome duplication of the halophilic yeast Hortaea werneckii: insights from long-read sequencing.</title>
        <authorList>
            <person name="Sinha S."/>
            <person name="Flibotte S."/>
            <person name="Neira M."/>
            <person name="Lenassi M."/>
            <person name="Gostincar C."/>
            <person name="Stajich J.E."/>
            <person name="Nislow C.E."/>
        </authorList>
    </citation>
    <scope>NUCLEOTIDE SEQUENCE [LARGE SCALE GENOMIC DNA]</scope>
    <source>
        <strain evidence="5 6">EXF-2000</strain>
    </source>
</reference>
<keyword evidence="2" id="KW-0067">ATP-binding</keyword>
<gene>
    <name evidence="5" type="ORF">BTJ68_11923</name>
</gene>
<feature type="region of interest" description="Disordered" evidence="3">
    <location>
        <begin position="144"/>
        <end position="163"/>
    </location>
</feature>
<feature type="compositionally biased region" description="Polar residues" evidence="3">
    <location>
        <begin position="318"/>
        <end position="335"/>
    </location>
</feature>
<dbReference type="PROSITE" id="PS50011">
    <property type="entry name" value="PROTEIN_KINASE_DOM"/>
    <property type="match status" value="1"/>
</dbReference>